<comment type="caution">
    <text evidence="4">The sequence shown here is derived from an EMBL/GenBank/DDBJ whole genome shotgun (WGS) entry which is preliminary data.</text>
</comment>
<dbReference type="SUPFAM" id="SSF49899">
    <property type="entry name" value="Concanavalin A-like lectins/glucanases"/>
    <property type="match status" value="1"/>
</dbReference>
<organism evidence="4 5">
    <name type="scientific">Cryoendolithus antarcticus</name>
    <dbReference type="NCBI Taxonomy" id="1507870"/>
    <lineage>
        <taxon>Eukaryota</taxon>
        <taxon>Fungi</taxon>
        <taxon>Dikarya</taxon>
        <taxon>Ascomycota</taxon>
        <taxon>Pezizomycotina</taxon>
        <taxon>Dothideomycetes</taxon>
        <taxon>Dothideomycetidae</taxon>
        <taxon>Cladosporiales</taxon>
        <taxon>Cladosporiaceae</taxon>
        <taxon>Cryoendolithus</taxon>
    </lineage>
</organism>
<keyword evidence="5" id="KW-1185">Reference proteome</keyword>
<keyword evidence="2" id="KW-0732">Signal</keyword>
<dbReference type="InterPro" id="IPR050546">
    <property type="entry name" value="Glycosyl_Hydrlase_16"/>
</dbReference>
<dbReference type="PROSITE" id="PS51762">
    <property type="entry name" value="GH16_2"/>
    <property type="match status" value="1"/>
</dbReference>
<feature type="signal peptide" evidence="2">
    <location>
        <begin position="1"/>
        <end position="21"/>
    </location>
</feature>
<accession>A0A1V8TIQ5</accession>
<dbReference type="Proteomes" id="UP000192596">
    <property type="component" value="Unassembled WGS sequence"/>
</dbReference>
<evidence type="ECO:0000313" key="4">
    <source>
        <dbReference type="EMBL" id="OQO11164.1"/>
    </source>
</evidence>
<dbReference type="PANTHER" id="PTHR10963:SF24">
    <property type="entry name" value="GLYCOSIDASE C21B10.07-RELATED"/>
    <property type="match status" value="1"/>
</dbReference>
<protein>
    <recommendedName>
        <fullName evidence="3">GH16 domain-containing protein</fullName>
    </recommendedName>
</protein>
<evidence type="ECO:0000259" key="3">
    <source>
        <dbReference type="PROSITE" id="PS51762"/>
    </source>
</evidence>
<proteinExistence type="predicted"/>
<dbReference type="PANTHER" id="PTHR10963">
    <property type="entry name" value="GLYCOSYL HYDROLASE-RELATED"/>
    <property type="match status" value="1"/>
</dbReference>
<dbReference type="CDD" id="cd02181">
    <property type="entry name" value="GH16_fungal_Lam16A_glucanase"/>
    <property type="match status" value="1"/>
</dbReference>
<sequence>MACPIVKILMVLVTLAQHSICQSLILQKSYTGLEFFTTDFAPYTGYDPTFGYVHYVDILTAEKHGLLSIANVTSTGIARWGVDTQAILNPSANLGRMSLRLQSTRTYKYGLFVLDAAHVPANVCGTWPAFWMVGDGIWPSTGEIDIIETTNNVPGNLMSLHTTASPGCTVAGSNQTGTLLTNDCAFANSYTGCAVSDTTAHAAGADLNSVGGGVYAMLRTAEGIQMWSFPRNSVPKSIAGGKDTTIVPDIREFGTPTANFQGTCDFDAHFGEQQLVFNIDFCGSNAGQTFAVDGCPMSGDSPSWKSCNIYVANNPHAFLDSYWEINSLNVWTMTGSDSPIAMPSESQLPVASTSSLSSLSDAANGRSSTPLSPIAAPTATDVQARDLTSFAGATWPASWTVPGRAPPIASHSSVSSPKIVRGMPHTVDSTVGDVTSLYPTPTSFDPSAVRTTYRYTPQPYPHTNTIAHILDRSPAGIQTPPPDVARRQSSESDLMGPRDVATPPPDVARKEHTDRNLNGPRDIVTADPGAGHKERSDGGLMGPRDVATSAPTHKPTPLPVRDAAKHGPTHVATRRTHTYRPTHMAARDAAPEFASQLSICAALDIACYTSSVAPAHHNNAESVLAMKSTSTTTVTTITTTVTPGDGPTSTTTVPARVTGYGHGPVTFEATFNGIVYATSQIAATAGADGAKDSGANRVDTVQILLGVTIMVVVFFLA</sequence>
<dbReference type="InParanoid" id="A0A1V8TIQ5"/>
<dbReference type="GO" id="GO:0004553">
    <property type="term" value="F:hydrolase activity, hydrolyzing O-glycosyl compounds"/>
    <property type="evidence" value="ECO:0007669"/>
    <property type="project" value="InterPro"/>
</dbReference>
<dbReference type="EMBL" id="NAJO01000007">
    <property type="protein sequence ID" value="OQO11164.1"/>
    <property type="molecule type" value="Genomic_DNA"/>
</dbReference>
<dbReference type="AlphaFoldDB" id="A0A1V8TIQ5"/>
<dbReference type="InterPro" id="IPR000757">
    <property type="entry name" value="Beta-glucanase-like"/>
</dbReference>
<evidence type="ECO:0000256" key="1">
    <source>
        <dbReference type="SAM" id="MobiDB-lite"/>
    </source>
</evidence>
<name>A0A1V8TIQ5_9PEZI</name>
<dbReference type="OrthoDB" id="192832at2759"/>
<feature type="region of interest" description="Disordered" evidence="1">
    <location>
        <begin position="401"/>
        <end position="420"/>
    </location>
</feature>
<feature type="region of interest" description="Disordered" evidence="1">
    <location>
        <begin position="359"/>
        <end position="378"/>
    </location>
</feature>
<feature type="region of interest" description="Disordered" evidence="1">
    <location>
        <begin position="471"/>
        <end position="570"/>
    </location>
</feature>
<gene>
    <name evidence="4" type="ORF">B0A48_05420</name>
</gene>
<dbReference type="InterPro" id="IPR013320">
    <property type="entry name" value="ConA-like_dom_sf"/>
</dbReference>
<evidence type="ECO:0000313" key="5">
    <source>
        <dbReference type="Proteomes" id="UP000192596"/>
    </source>
</evidence>
<dbReference type="Pfam" id="PF26113">
    <property type="entry name" value="GH16_XgeA"/>
    <property type="match status" value="1"/>
</dbReference>
<dbReference type="GO" id="GO:0009251">
    <property type="term" value="P:glucan catabolic process"/>
    <property type="evidence" value="ECO:0007669"/>
    <property type="project" value="TreeGrafter"/>
</dbReference>
<dbReference type="STRING" id="1507870.A0A1V8TIQ5"/>
<dbReference type="Gene3D" id="2.60.120.200">
    <property type="match status" value="1"/>
</dbReference>
<feature type="domain" description="GH16" evidence="3">
    <location>
        <begin position="36"/>
        <end position="294"/>
    </location>
</feature>
<feature type="chain" id="PRO_5012031560" description="GH16 domain-containing protein" evidence="2">
    <location>
        <begin position="22"/>
        <end position="717"/>
    </location>
</feature>
<reference evidence="5" key="1">
    <citation type="submission" date="2017-03" db="EMBL/GenBank/DDBJ databases">
        <title>Genomes of endolithic fungi from Antarctica.</title>
        <authorList>
            <person name="Coleine C."/>
            <person name="Masonjones S."/>
            <person name="Stajich J.E."/>
        </authorList>
    </citation>
    <scope>NUCLEOTIDE SEQUENCE [LARGE SCALE GENOMIC DNA]</scope>
    <source>
        <strain evidence="5">CCFEE 5527</strain>
    </source>
</reference>
<evidence type="ECO:0000256" key="2">
    <source>
        <dbReference type="SAM" id="SignalP"/>
    </source>
</evidence>